<dbReference type="InterPro" id="IPR033985">
    <property type="entry name" value="SusD-like_N"/>
</dbReference>
<dbReference type="SUPFAM" id="SSF48452">
    <property type="entry name" value="TPR-like"/>
    <property type="match status" value="1"/>
</dbReference>
<evidence type="ECO:0000259" key="7">
    <source>
        <dbReference type="Pfam" id="PF14322"/>
    </source>
</evidence>
<comment type="caution">
    <text evidence="8">The sequence shown here is derived from an EMBL/GenBank/DDBJ whole genome shotgun (WGS) entry which is preliminary data.</text>
</comment>
<reference evidence="9" key="1">
    <citation type="journal article" date="2019" name="Int. J. Syst. Evol. Microbiol.">
        <title>The Global Catalogue of Microorganisms (GCM) 10K type strain sequencing project: providing services to taxonomists for standard genome sequencing and annotation.</title>
        <authorList>
            <consortium name="The Broad Institute Genomics Platform"/>
            <consortium name="The Broad Institute Genome Sequencing Center for Infectious Disease"/>
            <person name="Wu L."/>
            <person name="Ma J."/>
        </authorList>
    </citation>
    <scope>NUCLEOTIDE SEQUENCE [LARGE SCALE GENOMIC DNA]</scope>
    <source>
        <strain evidence="9">JCM 17664</strain>
    </source>
</reference>
<comment type="similarity">
    <text evidence="2">Belongs to the SusD family.</text>
</comment>
<evidence type="ECO:0000313" key="9">
    <source>
        <dbReference type="Proteomes" id="UP001501207"/>
    </source>
</evidence>
<dbReference type="Pfam" id="PF07980">
    <property type="entry name" value="SusD_RagB"/>
    <property type="match status" value="1"/>
</dbReference>
<proteinExistence type="inferred from homology"/>
<dbReference type="InterPro" id="IPR012944">
    <property type="entry name" value="SusD_RagB_dom"/>
</dbReference>
<protein>
    <submittedName>
        <fullName evidence="8">RagB/SusD family nutrient uptake outer membrane protein</fullName>
    </submittedName>
</protein>
<evidence type="ECO:0000256" key="5">
    <source>
        <dbReference type="ARBA" id="ARBA00023237"/>
    </source>
</evidence>
<dbReference type="CDD" id="cd08977">
    <property type="entry name" value="SusD"/>
    <property type="match status" value="1"/>
</dbReference>
<dbReference type="Proteomes" id="UP001501207">
    <property type="component" value="Unassembled WGS sequence"/>
</dbReference>
<feature type="domain" description="RagB/SusD" evidence="6">
    <location>
        <begin position="259"/>
        <end position="543"/>
    </location>
</feature>
<gene>
    <name evidence="8" type="ORF">GCM10023143_12960</name>
</gene>
<keyword evidence="4" id="KW-0472">Membrane</keyword>
<keyword evidence="9" id="KW-1185">Reference proteome</keyword>
<dbReference type="EMBL" id="BAABFN010000002">
    <property type="protein sequence ID" value="GAA4306825.1"/>
    <property type="molecule type" value="Genomic_DNA"/>
</dbReference>
<accession>A0ABP8FLZ5</accession>
<sequence length="545" mass="61667">MKNSTYIILLLGIAISAATCKKDFLNRNNPETISSSDLWSDASLVQLYINNIYNDLPGWDYNTYNNIADEARSNYPGGPNSIILGDWNDTNNPMDIWAGTYGAIRKCNEFFKNIQTADIDSSIKTREIGEVKFLRAFFYFRLVKRYGGVPLITEAQSLSDSLLIPRNSADECFTFIIDELDAAAERLPAEADKGRATKGAALAIKGRALLFYASPLFNPDHQAQRWKEAAEACRAVMDLHVYSLYPDLKKLWLDPSNSESIFEVEYHMPEKYHGLDAKVKPLIIANGDAGQCSPLQELVDAFPMKNGKLITDPGSGYDPEHPYEGRDDRFYADIAYNGAQVSGTNGGPLKTITLRVFRGGRDYDSVPSNTVFNTLTGYFCVKAIDPGNTNYHYGYGSTQPWIEIRYAEVLLNYAEAQNEAEGPDAGVYAALNEIRQRAGITAALPAGLNQDEMRKVIRQERYVELCFENKRYWDLRRWKLATAYLNDMKYHGVIITKEADGHFTYDYQPFDPQPMKFEEKMYLMPIPHSEILKDPHLKQNPGWPQ</sequence>
<comment type="subcellular location">
    <subcellularLocation>
        <location evidence="1">Cell outer membrane</location>
    </subcellularLocation>
</comment>
<dbReference type="InterPro" id="IPR011990">
    <property type="entry name" value="TPR-like_helical_dom_sf"/>
</dbReference>
<organism evidence="8 9">
    <name type="scientific">Compostibacter hankyongensis</name>
    <dbReference type="NCBI Taxonomy" id="1007089"/>
    <lineage>
        <taxon>Bacteria</taxon>
        <taxon>Pseudomonadati</taxon>
        <taxon>Bacteroidota</taxon>
        <taxon>Chitinophagia</taxon>
        <taxon>Chitinophagales</taxon>
        <taxon>Chitinophagaceae</taxon>
        <taxon>Compostibacter</taxon>
    </lineage>
</organism>
<evidence type="ECO:0000259" key="6">
    <source>
        <dbReference type="Pfam" id="PF07980"/>
    </source>
</evidence>
<evidence type="ECO:0000256" key="4">
    <source>
        <dbReference type="ARBA" id="ARBA00023136"/>
    </source>
</evidence>
<dbReference type="Gene3D" id="1.25.40.390">
    <property type="match status" value="1"/>
</dbReference>
<dbReference type="Pfam" id="PF14322">
    <property type="entry name" value="SusD-like_3"/>
    <property type="match status" value="1"/>
</dbReference>
<evidence type="ECO:0000313" key="8">
    <source>
        <dbReference type="EMBL" id="GAA4306825.1"/>
    </source>
</evidence>
<dbReference type="RefSeq" id="WP_344977306.1">
    <property type="nucleotide sequence ID" value="NZ_BAABFN010000002.1"/>
</dbReference>
<keyword evidence="3" id="KW-0732">Signal</keyword>
<keyword evidence="5" id="KW-0998">Cell outer membrane</keyword>
<evidence type="ECO:0000256" key="1">
    <source>
        <dbReference type="ARBA" id="ARBA00004442"/>
    </source>
</evidence>
<evidence type="ECO:0000256" key="3">
    <source>
        <dbReference type="ARBA" id="ARBA00022729"/>
    </source>
</evidence>
<feature type="domain" description="SusD-like N-terminal" evidence="7">
    <location>
        <begin position="55"/>
        <end position="207"/>
    </location>
</feature>
<name>A0ABP8FLZ5_9BACT</name>
<evidence type="ECO:0000256" key="2">
    <source>
        <dbReference type="ARBA" id="ARBA00006275"/>
    </source>
</evidence>